<dbReference type="SMART" id="SM00355">
    <property type="entry name" value="ZnF_C2H2"/>
    <property type="match status" value="10"/>
</dbReference>
<evidence type="ECO:0000256" key="8">
    <source>
        <dbReference type="PROSITE-ProRule" id="PRU00042"/>
    </source>
</evidence>
<dbReference type="Pfam" id="PF00096">
    <property type="entry name" value="zf-C2H2"/>
    <property type="match status" value="6"/>
</dbReference>
<keyword evidence="2" id="KW-0479">Metal-binding</keyword>
<reference evidence="11" key="1">
    <citation type="submission" date="2025-08" db="UniProtKB">
        <authorList>
            <consortium name="RefSeq"/>
        </authorList>
    </citation>
    <scope>IDENTIFICATION</scope>
    <source>
        <strain evidence="11">11010-0011.00</strain>
        <tissue evidence="11">Whole body</tissue>
    </source>
</reference>
<dbReference type="GO" id="GO:0008270">
    <property type="term" value="F:zinc ion binding"/>
    <property type="evidence" value="ECO:0007669"/>
    <property type="project" value="UniProtKB-KW"/>
</dbReference>
<evidence type="ECO:0000313" key="10">
    <source>
        <dbReference type="Proteomes" id="UP000504634"/>
    </source>
</evidence>
<comment type="subcellular location">
    <subcellularLocation>
        <location evidence="1">Nucleus</location>
    </subcellularLocation>
</comment>
<accession>A0A6J2TPM4</accession>
<evidence type="ECO:0000313" key="11">
    <source>
        <dbReference type="RefSeq" id="XP_030377460.1"/>
    </source>
</evidence>
<keyword evidence="10" id="KW-1185">Reference proteome</keyword>
<protein>
    <submittedName>
        <fullName evidence="11">Zinc finger protein 250-like</fullName>
    </submittedName>
</protein>
<evidence type="ECO:0000256" key="4">
    <source>
        <dbReference type="ARBA" id="ARBA00022771"/>
    </source>
</evidence>
<feature type="domain" description="C2H2-type" evidence="9">
    <location>
        <begin position="194"/>
        <end position="221"/>
    </location>
</feature>
<evidence type="ECO:0000256" key="7">
    <source>
        <dbReference type="ARBA" id="ARBA00023242"/>
    </source>
</evidence>
<gene>
    <name evidence="11" type="primary">LOC115626278</name>
</gene>
<sequence length="452" mass="51984">MYMDLDKVLNSANTCVNCGKQFIKPQHLIRHQVVHTKQKPFPCPNCTSKFSQKSSLQRHQHLKHAGRALVPTTDNAFSERTNEENAVHEVAQHALAALKQLQSGMKILATNDDIAQSEIPPPKIQETLEESRLCQFVQLKDKLNPTGKIEFITAQKIRRGPNIFYYVCEFCSKDFAKSYDLIRHRRTHTKERPYTCMCFKLFSTQAKLNEHKKRLHLASKQNACHLCIASYSRKQDLYIHLREQHNASVQAAYNEHRKVKPDSELSGLIHLLPQPQPMKQLNILGRRYKCVYCAKHFTRKFNCRSHMITHLRHLLDGEPTTNAHGNKSSGVLSRKTCEYCGKTFQKPSDLTRHLRIHKGLKAHSCSVCQKRFTLKSTLTAHMQTHQSQRPVVNCQVCGKSYSSNTALQLHLRLHTGARPFKCEVCHQTFRTSGHHIEHMRAARHKSKVGILN</sequence>
<dbReference type="SUPFAM" id="SSF57667">
    <property type="entry name" value="beta-beta-alpha zinc fingers"/>
    <property type="match status" value="4"/>
</dbReference>
<keyword evidence="5" id="KW-0862">Zinc</keyword>
<proteinExistence type="predicted"/>
<evidence type="ECO:0000256" key="5">
    <source>
        <dbReference type="ARBA" id="ARBA00022833"/>
    </source>
</evidence>
<evidence type="ECO:0000256" key="2">
    <source>
        <dbReference type="ARBA" id="ARBA00022723"/>
    </source>
</evidence>
<feature type="domain" description="C2H2-type" evidence="9">
    <location>
        <begin position="41"/>
        <end position="69"/>
    </location>
</feature>
<name>A0A6J2TPM4_DROLE</name>
<dbReference type="PROSITE" id="PS50157">
    <property type="entry name" value="ZINC_FINGER_C2H2_2"/>
    <property type="match status" value="9"/>
</dbReference>
<dbReference type="Proteomes" id="UP000504634">
    <property type="component" value="Unplaced"/>
</dbReference>
<feature type="domain" description="C2H2-type" evidence="9">
    <location>
        <begin position="288"/>
        <end position="310"/>
    </location>
</feature>
<evidence type="ECO:0000256" key="6">
    <source>
        <dbReference type="ARBA" id="ARBA00023125"/>
    </source>
</evidence>
<evidence type="ECO:0000256" key="1">
    <source>
        <dbReference type="ARBA" id="ARBA00004123"/>
    </source>
</evidence>
<keyword evidence="6" id="KW-0238">DNA-binding</keyword>
<dbReference type="AlphaFoldDB" id="A0A6J2TPM4"/>
<dbReference type="InterPro" id="IPR050826">
    <property type="entry name" value="Krueppel_C2H2_ZnFinger"/>
</dbReference>
<dbReference type="GO" id="GO:0005634">
    <property type="term" value="C:nucleus"/>
    <property type="evidence" value="ECO:0007669"/>
    <property type="project" value="UniProtKB-SubCell"/>
</dbReference>
<organism evidence="10 11">
    <name type="scientific">Drosophila lebanonensis</name>
    <name type="common">Fruit fly</name>
    <name type="synonym">Scaptodrosophila lebanonensis</name>
    <dbReference type="NCBI Taxonomy" id="7225"/>
    <lineage>
        <taxon>Eukaryota</taxon>
        <taxon>Metazoa</taxon>
        <taxon>Ecdysozoa</taxon>
        <taxon>Arthropoda</taxon>
        <taxon>Hexapoda</taxon>
        <taxon>Insecta</taxon>
        <taxon>Pterygota</taxon>
        <taxon>Neoptera</taxon>
        <taxon>Endopterygota</taxon>
        <taxon>Diptera</taxon>
        <taxon>Brachycera</taxon>
        <taxon>Muscomorpha</taxon>
        <taxon>Ephydroidea</taxon>
        <taxon>Drosophilidae</taxon>
        <taxon>Scaptodrosophila</taxon>
    </lineage>
</organism>
<feature type="domain" description="C2H2-type" evidence="9">
    <location>
        <begin position="420"/>
        <end position="449"/>
    </location>
</feature>
<keyword evidence="7" id="KW-0539">Nucleus</keyword>
<feature type="domain" description="C2H2-type" evidence="9">
    <location>
        <begin position="335"/>
        <end position="362"/>
    </location>
</feature>
<evidence type="ECO:0000259" key="9">
    <source>
        <dbReference type="PROSITE" id="PS50157"/>
    </source>
</evidence>
<feature type="domain" description="C2H2-type" evidence="9">
    <location>
        <begin position="392"/>
        <end position="419"/>
    </location>
</feature>
<dbReference type="PROSITE" id="PS00028">
    <property type="entry name" value="ZINC_FINGER_C2H2_1"/>
    <property type="match status" value="9"/>
</dbReference>
<dbReference type="RefSeq" id="XP_030377460.1">
    <property type="nucleotide sequence ID" value="XM_030521600.1"/>
</dbReference>
<keyword evidence="3" id="KW-0677">Repeat</keyword>
<keyword evidence="4 8" id="KW-0863">Zinc-finger</keyword>
<dbReference type="Gene3D" id="3.30.160.60">
    <property type="entry name" value="Classic Zinc Finger"/>
    <property type="match status" value="9"/>
</dbReference>
<dbReference type="GO" id="GO:0006355">
    <property type="term" value="P:regulation of DNA-templated transcription"/>
    <property type="evidence" value="ECO:0007669"/>
    <property type="project" value="UniProtKB-ARBA"/>
</dbReference>
<dbReference type="FunFam" id="3.30.160.60:FF:000446">
    <property type="entry name" value="Zinc finger protein"/>
    <property type="match status" value="1"/>
</dbReference>
<dbReference type="InterPro" id="IPR013087">
    <property type="entry name" value="Znf_C2H2_type"/>
</dbReference>
<feature type="domain" description="C2H2-type" evidence="9">
    <location>
        <begin position="13"/>
        <end position="40"/>
    </location>
</feature>
<evidence type="ECO:0000256" key="3">
    <source>
        <dbReference type="ARBA" id="ARBA00022737"/>
    </source>
</evidence>
<dbReference type="OrthoDB" id="6077919at2759"/>
<feature type="domain" description="C2H2-type" evidence="9">
    <location>
        <begin position="363"/>
        <end position="390"/>
    </location>
</feature>
<dbReference type="FunFam" id="3.30.160.60:FF:002343">
    <property type="entry name" value="Zinc finger protein 33A"/>
    <property type="match status" value="1"/>
</dbReference>
<feature type="domain" description="C2H2-type" evidence="9">
    <location>
        <begin position="166"/>
        <end position="193"/>
    </location>
</feature>
<dbReference type="InterPro" id="IPR036236">
    <property type="entry name" value="Znf_C2H2_sf"/>
</dbReference>
<dbReference type="GeneID" id="115626278"/>
<dbReference type="PANTHER" id="PTHR24377">
    <property type="entry name" value="IP01015P-RELATED"/>
    <property type="match status" value="1"/>
</dbReference>
<dbReference type="GO" id="GO:0003677">
    <property type="term" value="F:DNA binding"/>
    <property type="evidence" value="ECO:0007669"/>
    <property type="project" value="UniProtKB-KW"/>
</dbReference>
<dbReference type="FunFam" id="3.30.160.60:FF:000045">
    <property type="entry name" value="ZFP69 zinc finger protein B"/>
    <property type="match status" value="1"/>
</dbReference>